<dbReference type="AlphaFoldDB" id="A0A1N6NA16"/>
<dbReference type="Pfam" id="PF02464">
    <property type="entry name" value="CinA"/>
    <property type="match status" value="1"/>
</dbReference>
<feature type="domain" description="CinA C-terminal" evidence="1">
    <location>
        <begin position="8"/>
        <end position="158"/>
    </location>
</feature>
<keyword evidence="3" id="KW-1185">Reference proteome</keyword>
<dbReference type="InterPro" id="IPR036653">
    <property type="entry name" value="CinA-like_C"/>
</dbReference>
<accession>A0A1N6NA16</accession>
<reference evidence="3" key="1">
    <citation type="submission" date="2017-01" db="EMBL/GenBank/DDBJ databases">
        <authorList>
            <person name="Varghese N."/>
            <person name="Submissions S."/>
        </authorList>
    </citation>
    <scope>NUCLEOTIDE SEQUENCE [LARGE SCALE GENOMIC DNA]</scope>
    <source>
        <strain evidence="3">ATCC 51758</strain>
    </source>
</reference>
<dbReference type="Proteomes" id="UP000186819">
    <property type="component" value="Unassembled WGS sequence"/>
</dbReference>
<dbReference type="OrthoDB" id="9801454at2"/>
<dbReference type="NCBIfam" id="TIGR00199">
    <property type="entry name" value="PncC_domain"/>
    <property type="match status" value="1"/>
</dbReference>
<evidence type="ECO:0000313" key="2">
    <source>
        <dbReference type="EMBL" id="SIP88842.1"/>
    </source>
</evidence>
<protein>
    <submittedName>
        <fullName evidence="2">Nicotinamide-nucleotide amidase</fullName>
    </submittedName>
</protein>
<dbReference type="EMBL" id="FTMD01000001">
    <property type="protein sequence ID" value="SIP88842.1"/>
    <property type="molecule type" value="Genomic_DNA"/>
</dbReference>
<organism evidence="2 3">
    <name type="scientific">Aromatoleum tolulyticum</name>
    <dbReference type="NCBI Taxonomy" id="34027"/>
    <lineage>
        <taxon>Bacteria</taxon>
        <taxon>Pseudomonadati</taxon>
        <taxon>Pseudomonadota</taxon>
        <taxon>Betaproteobacteria</taxon>
        <taxon>Rhodocyclales</taxon>
        <taxon>Rhodocyclaceae</taxon>
        <taxon>Aromatoleum</taxon>
    </lineage>
</organism>
<name>A0A1N6NA16_9RHOO</name>
<dbReference type="InterPro" id="IPR008136">
    <property type="entry name" value="CinA_C"/>
</dbReference>
<dbReference type="Gene3D" id="3.90.950.20">
    <property type="entry name" value="CinA-like"/>
    <property type="match status" value="1"/>
</dbReference>
<dbReference type="SUPFAM" id="SSF142433">
    <property type="entry name" value="CinA-like"/>
    <property type="match status" value="1"/>
</dbReference>
<proteinExistence type="predicted"/>
<dbReference type="RefSeq" id="WP_076600225.1">
    <property type="nucleotide sequence ID" value="NZ_FTMD01000001.1"/>
</dbReference>
<gene>
    <name evidence="2" type="ORF">SAMN05421829_101192</name>
</gene>
<evidence type="ECO:0000259" key="1">
    <source>
        <dbReference type="Pfam" id="PF02464"/>
    </source>
</evidence>
<dbReference type="STRING" id="34027.SAMN05421829_101192"/>
<sequence>MIDEELHALSRRVGDWLAARGATLACAESCTGGWVAQTVTATAGSSGWFDRGFVTYSNEAKQELLGVTAATLARHGAVSEETVREMVAGTLAHSRARYALAVSGVAGPGGGTAAKPVGMVCFAWGERGGEVRSETVRFAGDRTGIRRQAVIRALAELMT</sequence>
<evidence type="ECO:0000313" key="3">
    <source>
        <dbReference type="Proteomes" id="UP000186819"/>
    </source>
</evidence>